<dbReference type="SUPFAM" id="SSF55120">
    <property type="entry name" value="Pseudouridine synthase"/>
    <property type="match status" value="1"/>
</dbReference>
<sequence length="483" mass="54408">MAKPKRKHWSEKKAEKKARRENAEANGGDDEKKEDEYDRRNHFPAAIHPGSYASQLDATDTTDKCGTATKKRYGLLLAYGGKQYSGMQMNIGVKTVEAELERALYEAGGIARCNYGMIQKVAFLMNTSSMLITPQIGWNRAARTDKGVHAAGQLVCAKLCIEDGKVEEFRLKVNSFLPTDIQVLEIVLVTKNFNAKNSCDRRTYEYLTPTFVFAPKAAAADSSEGGGAAAAGPWTAKTNDEFQSLEVDPAAWAKQKEFRLDASALEKLRETLAIFEGTHNFHNYTSKLPPYSPKCKRYILSFEADTPFVKNGTEWIRLRVIGQSFLLHHIRKMIGTTMDVLRGSTPASTITKAFEQTKMDLPKAPSAGLYLAKVPRRFQCYAHFEVYNDKNENHRPSLAFDEPDQVARIEGFKEAFIFPEIMEREEQDAVFPLWLLQLDAIPFSYTTCPYDEWRAKKDEETKRKQSGGGVPDSDDEQGEDDDE</sequence>
<feature type="compositionally biased region" description="Acidic residues" evidence="7">
    <location>
        <begin position="472"/>
        <end position="483"/>
    </location>
</feature>
<feature type="compositionally biased region" description="Basic and acidic residues" evidence="7">
    <location>
        <begin position="454"/>
        <end position="463"/>
    </location>
</feature>
<dbReference type="InterPro" id="IPR001406">
    <property type="entry name" value="PsdUridine_synth_TruA"/>
</dbReference>
<evidence type="ECO:0000256" key="2">
    <source>
        <dbReference type="ARBA" id="ARBA00022694"/>
    </source>
</evidence>
<evidence type="ECO:0000313" key="9">
    <source>
        <dbReference type="EMBL" id="RHZ19331.1"/>
    </source>
</evidence>
<protein>
    <recommendedName>
        <fullName evidence="8">Pseudouridine synthase I TruA alpha/beta domain-containing protein</fullName>
    </recommendedName>
</protein>
<evidence type="ECO:0000256" key="7">
    <source>
        <dbReference type="SAM" id="MobiDB-lite"/>
    </source>
</evidence>
<comment type="similarity">
    <text evidence="1">Belongs to the tRNA pseudouridine synthase TruA family.</text>
</comment>
<evidence type="ECO:0000256" key="1">
    <source>
        <dbReference type="ARBA" id="ARBA00009375"/>
    </source>
</evidence>
<dbReference type="CDD" id="cd02568">
    <property type="entry name" value="PseudoU_synth_PUS1_PUS2"/>
    <property type="match status" value="1"/>
</dbReference>
<comment type="catalytic activity">
    <reaction evidence="4">
        <text>a uridine in tRNA = a pseudouridine in tRNA</text>
        <dbReference type="Rhea" id="RHEA:54572"/>
        <dbReference type="Rhea" id="RHEA-COMP:13339"/>
        <dbReference type="Rhea" id="RHEA-COMP:13934"/>
        <dbReference type="ChEBI" id="CHEBI:65314"/>
        <dbReference type="ChEBI" id="CHEBI:65315"/>
    </reaction>
</comment>
<feature type="compositionally biased region" description="Basic and acidic residues" evidence="7">
    <location>
        <begin position="11"/>
        <end position="39"/>
    </location>
</feature>
<dbReference type="VEuPathDB" id="FungiDB:H257_06604"/>
<evidence type="ECO:0000256" key="3">
    <source>
        <dbReference type="ARBA" id="ARBA00023235"/>
    </source>
</evidence>
<dbReference type="InterPro" id="IPR020094">
    <property type="entry name" value="TruA/RsuA/RluB/E/F_N"/>
</dbReference>
<feature type="active site" description="Nucleophile" evidence="5">
    <location>
        <position position="145"/>
    </location>
</feature>
<dbReference type="Gene3D" id="3.30.70.580">
    <property type="entry name" value="Pseudouridine synthase I, catalytic domain, N-terminal subdomain"/>
    <property type="match status" value="1"/>
</dbReference>
<dbReference type="Proteomes" id="UP000286510">
    <property type="component" value="Unassembled WGS sequence"/>
</dbReference>
<evidence type="ECO:0000256" key="5">
    <source>
        <dbReference type="PIRSR" id="PIRSR641708-1"/>
    </source>
</evidence>
<dbReference type="NCBIfam" id="TIGR00071">
    <property type="entry name" value="hisT_truA"/>
    <property type="match status" value="1"/>
</dbReference>
<accession>A0A418EUR8</accession>
<organism evidence="9 10">
    <name type="scientific">Aphanomyces astaci</name>
    <name type="common">Crayfish plague agent</name>
    <dbReference type="NCBI Taxonomy" id="112090"/>
    <lineage>
        <taxon>Eukaryota</taxon>
        <taxon>Sar</taxon>
        <taxon>Stramenopiles</taxon>
        <taxon>Oomycota</taxon>
        <taxon>Saprolegniomycetes</taxon>
        <taxon>Saprolegniales</taxon>
        <taxon>Verrucalvaceae</taxon>
        <taxon>Aphanomyces</taxon>
    </lineage>
</organism>
<comment type="caution">
    <text evidence="9">The sequence shown here is derived from an EMBL/GenBank/DDBJ whole genome shotgun (WGS) entry which is preliminary data.</text>
</comment>
<gene>
    <name evidence="9" type="ORF">DYB26_000505</name>
</gene>
<proteinExistence type="inferred from homology"/>
<name>A0A418EUR8_APHAT</name>
<feature type="region of interest" description="Disordered" evidence="7">
    <location>
        <begin position="454"/>
        <end position="483"/>
    </location>
</feature>
<dbReference type="PANTHER" id="PTHR11142">
    <property type="entry name" value="PSEUDOURIDYLATE SYNTHASE"/>
    <property type="match status" value="1"/>
</dbReference>
<dbReference type="GO" id="GO:0005634">
    <property type="term" value="C:nucleus"/>
    <property type="evidence" value="ECO:0007669"/>
    <property type="project" value="TreeGrafter"/>
</dbReference>
<reference evidence="9 10" key="1">
    <citation type="submission" date="2018-08" db="EMBL/GenBank/DDBJ databases">
        <title>Aphanomyces genome sequencing and annotation.</title>
        <authorList>
            <person name="Minardi D."/>
            <person name="Oidtmann B."/>
            <person name="Van Der Giezen M."/>
            <person name="Studholme D.J."/>
        </authorList>
    </citation>
    <scope>NUCLEOTIDE SEQUENCE [LARGE SCALE GENOMIC DNA]</scope>
    <source>
        <strain evidence="9 10">FDL457</strain>
    </source>
</reference>
<dbReference type="AlphaFoldDB" id="A0A418EUR8"/>
<dbReference type="InterPro" id="IPR020103">
    <property type="entry name" value="PsdUridine_synth_cat_dom_sf"/>
</dbReference>
<dbReference type="InterPro" id="IPR020097">
    <property type="entry name" value="PsdUridine_synth_TruA_a/b_dom"/>
</dbReference>
<keyword evidence="3" id="KW-0413">Isomerase</keyword>
<dbReference type="Pfam" id="PF01416">
    <property type="entry name" value="PseudoU_synth_1"/>
    <property type="match status" value="1"/>
</dbReference>
<evidence type="ECO:0000313" key="10">
    <source>
        <dbReference type="Proteomes" id="UP000286510"/>
    </source>
</evidence>
<dbReference type="Gene3D" id="3.30.70.660">
    <property type="entry name" value="Pseudouridine synthase I, catalytic domain, C-terminal subdomain"/>
    <property type="match status" value="1"/>
</dbReference>
<dbReference type="InterPro" id="IPR041708">
    <property type="entry name" value="PUS1/PUS2-like"/>
</dbReference>
<keyword evidence="2" id="KW-0819">tRNA processing</keyword>
<dbReference type="GO" id="GO:1990481">
    <property type="term" value="P:mRNA pseudouridine synthesis"/>
    <property type="evidence" value="ECO:0007669"/>
    <property type="project" value="TreeGrafter"/>
</dbReference>
<feature type="region of interest" description="Disordered" evidence="7">
    <location>
        <begin position="1"/>
        <end position="39"/>
    </location>
</feature>
<dbReference type="PANTHER" id="PTHR11142:SF4">
    <property type="entry name" value="PSEUDOURIDYLATE SYNTHASE 1 HOMOLOG"/>
    <property type="match status" value="1"/>
</dbReference>
<evidence type="ECO:0000256" key="6">
    <source>
        <dbReference type="PIRSR" id="PIRSR641708-2"/>
    </source>
</evidence>
<feature type="binding site" evidence="6">
    <location>
        <position position="204"/>
    </location>
    <ligand>
        <name>substrate</name>
    </ligand>
</feature>
<feature type="domain" description="Pseudouridine synthase I TruA alpha/beta" evidence="8">
    <location>
        <begin position="275"/>
        <end position="374"/>
    </location>
</feature>
<dbReference type="GO" id="GO:0003723">
    <property type="term" value="F:RNA binding"/>
    <property type="evidence" value="ECO:0007669"/>
    <property type="project" value="InterPro"/>
</dbReference>
<evidence type="ECO:0000259" key="8">
    <source>
        <dbReference type="Pfam" id="PF01416"/>
    </source>
</evidence>
<dbReference type="GO" id="GO:0009982">
    <property type="term" value="F:pseudouridine synthase activity"/>
    <property type="evidence" value="ECO:0007669"/>
    <property type="project" value="InterPro"/>
</dbReference>
<dbReference type="InterPro" id="IPR020095">
    <property type="entry name" value="PsdUridine_synth_TruA_C"/>
</dbReference>
<feature type="compositionally biased region" description="Basic residues" evidence="7">
    <location>
        <begin position="1"/>
        <end position="10"/>
    </location>
</feature>
<dbReference type="EMBL" id="QUTF01013162">
    <property type="protein sequence ID" value="RHZ19331.1"/>
    <property type="molecule type" value="Genomic_DNA"/>
</dbReference>
<dbReference type="FunFam" id="3.30.70.580:FF:000002">
    <property type="entry name" value="tRNA pseudouridine synthase"/>
    <property type="match status" value="1"/>
</dbReference>
<dbReference type="GO" id="GO:0031119">
    <property type="term" value="P:tRNA pseudouridine synthesis"/>
    <property type="evidence" value="ECO:0007669"/>
    <property type="project" value="InterPro"/>
</dbReference>
<evidence type="ECO:0000256" key="4">
    <source>
        <dbReference type="ARBA" id="ARBA00036943"/>
    </source>
</evidence>